<name>A0ABW4BMU3_9LACO</name>
<comment type="caution">
    <text evidence="1">The sequence shown here is derived from an EMBL/GenBank/DDBJ whole genome shotgun (WGS) entry which is preliminary data.</text>
</comment>
<keyword evidence="2" id="KW-1185">Reference proteome</keyword>
<organism evidence="1 2">
    <name type="scientific">Lapidilactobacillus gannanensis</name>
    <dbReference type="NCBI Taxonomy" id="2486002"/>
    <lineage>
        <taxon>Bacteria</taxon>
        <taxon>Bacillati</taxon>
        <taxon>Bacillota</taxon>
        <taxon>Bacilli</taxon>
        <taxon>Lactobacillales</taxon>
        <taxon>Lactobacillaceae</taxon>
        <taxon>Lapidilactobacillus</taxon>
    </lineage>
</organism>
<gene>
    <name evidence="1" type="ORF">ACFQ4R_04730</name>
</gene>
<reference evidence="2" key="1">
    <citation type="journal article" date="2019" name="Int. J. Syst. Evol. Microbiol.">
        <title>The Global Catalogue of Microorganisms (GCM) 10K type strain sequencing project: providing services to taxonomists for standard genome sequencing and annotation.</title>
        <authorList>
            <consortium name="The Broad Institute Genomics Platform"/>
            <consortium name="The Broad Institute Genome Sequencing Center for Infectious Disease"/>
            <person name="Wu L."/>
            <person name="Ma J."/>
        </authorList>
    </citation>
    <scope>NUCLEOTIDE SEQUENCE [LARGE SCALE GENOMIC DNA]</scope>
    <source>
        <strain evidence="2">CCM 8937</strain>
    </source>
</reference>
<protein>
    <submittedName>
        <fullName evidence="1">Uncharacterized protein</fullName>
    </submittedName>
</protein>
<proteinExistence type="predicted"/>
<accession>A0ABW4BMU3</accession>
<dbReference type="Proteomes" id="UP001597191">
    <property type="component" value="Unassembled WGS sequence"/>
</dbReference>
<evidence type="ECO:0000313" key="1">
    <source>
        <dbReference type="EMBL" id="MFD1410915.1"/>
    </source>
</evidence>
<evidence type="ECO:0000313" key="2">
    <source>
        <dbReference type="Proteomes" id="UP001597191"/>
    </source>
</evidence>
<sequence>MEWKYFPTPKILDPNLPNTMAIPNTDTIWNIRRMVKRVQKYFEKYGPLVFQGVEVRAPKALGEIDYMTNRELIDLKVSSHQPNKTQTFQVLMYYLMAYYSGEPQFRAIQYLTLLNPRRGIAYRVAVNELFAGAVGIVSKGILGFPDSPLDM</sequence>
<dbReference type="RefSeq" id="WP_164509164.1">
    <property type="nucleotide sequence ID" value="NZ_JBHTOH010000029.1"/>
</dbReference>
<dbReference type="EMBL" id="JBHTOH010000029">
    <property type="protein sequence ID" value="MFD1410915.1"/>
    <property type="molecule type" value="Genomic_DNA"/>
</dbReference>